<dbReference type="PANTHER" id="PTHR47707">
    <property type="entry name" value="8-OXO-DGTP DIPHOSPHATASE"/>
    <property type="match status" value="1"/>
</dbReference>
<dbReference type="Proteomes" id="UP000619743">
    <property type="component" value="Unassembled WGS sequence"/>
</dbReference>
<dbReference type="GO" id="GO:0035539">
    <property type="term" value="F:8-oxo-7,8-dihydrodeoxyguanosine triphosphate pyrophosphatase activity"/>
    <property type="evidence" value="ECO:0007669"/>
    <property type="project" value="UniProtKB-EC"/>
</dbReference>
<keyword evidence="8 18" id="KW-0460">Magnesium</keyword>
<dbReference type="OrthoDB" id="9810648at2"/>
<evidence type="ECO:0000256" key="16">
    <source>
        <dbReference type="ARBA" id="ARBA00042798"/>
    </source>
</evidence>
<feature type="binding site" evidence="17">
    <location>
        <position position="120"/>
    </location>
    <ligand>
        <name>8-oxo-dGTP</name>
        <dbReference type="ChEBI" id="CHEBI:77896"/>
    </ligand>
</feature>
<proteinExistence type="inferred from homology"/>
<dbReference type="EC" id="3.6.1.55" evidence="12"/>
<evidence type="ECO:0000256" key="8">
    <source>
        <dbReference type="ARBA" id="ARBA00022842"/>
    </source>
</evidence>
<dbReference type="Gene3D" id="3.90.79.10">
    <property type="entry name" value="Nucleoside Triphosphate Pyrophosphohydrolase"/>
    <property type="match status" value="1"/>
</dbReference>
<dbReference type="CDD" id="cd03425">
    <property type="entry name" value="NUDIX_MutT_NudA_like"/>
    <property type="match status" value="1"/>
</dbReference>
<dbReference type="GO" id="GO:0046872">
    <property type="term" value="F:metal ion binding"/>
    <property type="evidence" value="ECO:0007669"/>
    <property type="project" value="UniProtKB-KW"/>
</dbReference>
<feature type="binding site" evidence="18">
    <location>
        <position position="58"/>
    </location>
    <ligand>
        <name>Mg(2+)</name>
        <dbReference type="ChEBI" id="CHEBI:18420"/>
    </ligand>
</feature>
<dbReference type="PROSITE" id="PS51462">
    <property type="entry name" value="NUDIX"/>
    <property type="match status" value="1"/>
</dbReference>
<dbReference type="InterPro" id="IPR029119">
    <property type="entry name" value="MutY_C"/>
</dbReference>
<evidence type="ECO:0000256" key="18">
    <source>
        <dbReference type="PIRSR" id="PIRSR603561-2"/>
    </source>
</evidence>
<evidence type="ECO:0000256" key="1">
    <source>
        <dbReference type="ARBA" id="ARBA00001946"/>
    </source>
</evidence>
<reference evidence="21" key="1">
    <citation type="journal article" date="2019" name="Int. J. Syst. Evol. Microbiol.">
        <title>The Global Catalogue of Microorganisms (GCM) 10K type strain sequencing project: providing services to taxonomists for standard genome sequencing and annotation.</title>
        <authorList>
            <consortium name="The Broad Institute Genomics Platform"/>
            <consortium name="The Broad Institute Genome Sequencing Center for Infectious Disease"/>
            <person name="Wu L."/>
            <person name="Ma J."/>
        </authorList>
    </citation>
    <scope>NUCLEOTIDE SEQUENCE [LARGE SCALE GENOMIC DNA]</scope>
    <source>
        <strain evidence="21">CGMCC 1.10130</strain>
    </source>
</reference>
<comment type="catalytic activity">
    <reaction evidence="10">
        <text>8-oxo-dGTP + H2O = 8-oxo-dGMP + diphosphate + H(+)</text>
        <dbReference type="Rhea" id="RHEA:31575"/>
        <dbReference type="ChEBI" id="CHEBI:15377"/>
        <dbReference type="ChEBI" id="CHEBI:15378"/>
        <dbReference type="ChEBI" id="CHEBI:33019"/>
        <dbReference type="ChEBI" id="CHEBI:63224"/>
        <dbReference type="ChEBI" id="CHEBI:77896"/>
        <dbReference type="EC" id="3.6.1.55"/>
    </reaction>
</comment>
<dbReference type="GO" id="GO:0006281">
    <property type="term" value="P:DNA repair"/>
    <property type="evidence" value="ECO:0007669"/>
    <property type="project" value="UniProtKB-KW"/>
</dbReference>
<evidence type="ECO:0000256" key="3">
    <source>
        <dbReference type="ARBA" id="ARBA00022457"/>
    </source>
</evidence>
<keyword evidence="6" id="KW-0227">DNA damage</keyword>
<evidence type="ECO:0000256" key="6">
    <source>
        <dbReference type="ARBA" id="ARBA00022763"/>
    </source>
</evidence>
<protein>
    <recommendedName>
        <fullName evidence="13">8-oxo-dGTP diphosphatase</fullName>
        <ecNumber evidence="12">3.6.1.55</ecNumber>
    </recommendedName>
    <alternativeName>
        <fullName evidence="16">7,8-dihydro-8-oxoguanine-triphosphatase</fullName>
    </alternativeName>
    <alternativeName>
        <fullName evidence="15">Mutator protein MutT</fullName>
    </alternativeName>
    <alternativeName>
        <fullName evidence="14">dGTP pyrophosphohydrolase</fullName>
    </alternativeName>
</protein>
<dbReference type="GO" id="GO:0006260">
    <property type="term" value="P:DNA replication"/>
    <property type="evidence" value="ECO:0007669"/>
    <property type="project" value="UniProtKB-KW"/>
</dbReference>
<dbReference type="NCBIfam" id="TIGR00586">
    <property type="entry name" value="mutt"/>
    <property type="match status" value="1"/>
</dbReference>
<dbReference type="FunFam" id="3.90.79.10:FF:000014">
    <property type="entry name" value="8-oxo-dGTP diphosphatase MutT"/>
    <property type="match status" value="1"/>
</dbReference>
<dbReference type="AlphaFoldDB" id="A0A8J2U4E8"/>
<evidence type="ECO:0000256" key="12">
    <source>
        <dbReference type="ARBA" id="ARBA00038905"/>
    </source>
</evidence>
<name>A0A8J2U4E8_9GAMM</name>
<evidence type="ECO:0000256" key="14">
    <source>
        <dbReference type="ARBA" id="ARBA00041592"/>
    </source>
</evidence>
<evidence type="ECO:0000256" key="2">
    <source>
        <dbReference type="ARBA" id="ARBA00005582"/>
    </source>
</evidence>
<feature type="binding site" evidence="18">
    <location>
        <position position="38"/>
    </location>
    <ligand>
        <name>Mg(2+)</name>
        <dbReference type="ChEBI" id="CHEBI:18420"/>
    </ligand>
</feature>
<dbReference type="PANTHER" id="PTHR47707:SF1">
    <property type="entry name" value="NUDIX HYDROLASE FAMILY PROTEIN"/>
    <property type="match status" value="1"/>
</dbReference>
<feature type="binding site" evidence="17">
    <location>
        <position position="29"/>
    </location>
    <ligand>
        <name>8-oxo-dGTP</name>
        <dbReference type="ChEBI" id="CHEBI:77896"/>
    </ligand>
</feature>
<gene>
    <name evidence="20" type="primary">mutT</name>
    <name evidence="20" type="ORF">GCM10011369_15410</name>
</gene>
<dbReference type="InterPro" id="IPR000086">
    <property type="entry name" value="NUDIX_hydrolase_dom"/>
</dbReference>
<comment type="cofactor">
    <cofactor evidence="1 18">
        <name>Mg(2+)</name>
        <dbReference type="ChEBI" id="CHEBI:18420"/>
    </cofactor>
</comment>
<sequence>MTDKQVHVAVGVIERNGHIFLTRRAAHQHQGNKWEFPGGKCEPGETVAQALARELSEELAITVHDCSPLLVVCHDYGDKQVKLDVHWVRDFDGEPQSQEGLEGRWVLASVLPDYDFPAANVAIVEQVVAQLLAD</sequence>
<dbReference type="PRINTS" id="PR00502">
    <property type="entry name" value="NUDIXFAMILY"/>
</dbReference>
<organism evidence="20 21">
    <name type="scientific">Neiella marina</name>
    <dbReference type="NCBI Taxonomy" id="508461"/>
    <lineage>
        <taxon>Bacteria</taxon>
        <taxon>Pseudomonadati</taxon>
        <taxon>Pseudomonadota</taxon>
        <taxon>Gammaproteobacteria</taxon>
        <taxon>Alteromonadales</taxon>
        <taxon>Echinimonadaceae</taxon>
        <taxon>Neiella</taxon>
    </lineage>
</organism>
<keyword evidence="21" id="KW-1185">Reference proteome</keyword>
<keyword evidence="5 18" id="KW-0479">Metal-binding</keyword>
<evidence type="ECO:0000256" key="9">
    <source>
        <dbReference type="ARBA" id="ARBA00023204"/>
    </source>
</evidence>
<evidence type="ECO:0000259" key="19">
    <source>
        <dbReference type="PROSITE" id="PS51462"/>
    </source>
</evidence>
<keyword evidence="3" id="KW-0515">Mutator protein</keyword>
<evidence type="ECO:0000256" key="17">
    <source>
        <dbReference type="PIRSR" id="PIRSR603561-1"/>
    </source>
</evidence>
<feature type="binding site" evidence="17">
    <location>
        <position position="24"/>
    </location>
    <ligand>
        <name>8-oxo-dGTP</name>
        <dbReference type="ChEBI" id="CHEBI:77896"/>
    </ligand>
</feature>
<dbReference type="InterPro" id="IPR047127">
    <property type="entry name" value="MutT-like"/>
</dbReference>
<evidence type="ECO:0000256" key="7">
    <source>
        <dbReference type="ARBA" id="ARBA00022801"/>
    </source>
</evidence>
<dbReference type="InterPro" id="IPR020476">
    <property type="entry name" value="Nudix_hydrolase"/>
</dbReference>
<evidence type="ECO:0000256" key="15">
    <source>
        <dbReference type="ARBA" id="ARBA00041979"/>
    </source>
</evidence>
<evidence type="ECO:0000256" key="10">
    <source>
        <dbReference type="ARBA" id="ARBA00035861"/>
    </source>
</evidence>
<dbReference type="InterPro" id="IPR015797">
    <property type="entry name" value="NUDIX_hydrolase-like_dom_sf"/>
</dbReference>
<feature type="domain" description="Nudix hydrolase" evidence="19">
    <location>
        <begin position="3"/>
        <end position="129"/>
    </location>
</feature>
<keyword evidence="9" id="KW-0234">DNA repair</keyword>
<accession>A0A8J2U4E8</accession>
<evidence type="ECO:0000313" key="21">
    <source>
        <dbReference type="Proteomes" id="UP000619743"/>
    </source>
</evidence>
<dbReference type="SUPFAM" id="SSF55811">
    <property type="entry name" value="Nudix"/>
    <property type="match status" value="1"/>
</dbReference>
<evidence type="ECO:0000313" key="20">
    <source>
        <dbReference type="EMBL" id="GGA74506.1"/>
    </source>
</evidence>
<dbReference type="RefSeq" id="WP_087505466.1">
    <property type="nucleotide sequence ID" value="NZ_BMDX01000006.1"/>
</dbReference>
<dbReference type="Pfam" id="PF14815">
    <property type="entry name" value="NUDIX_4"/>
    <property type="match status" value="1"/>
</dbReference>
<dbReference type="GO" id="GO:0044716">
    <property type="term" value="F:8-oxo-GDP phosphatase activity"/>
    <property type="evidence" value="ECO:0007669"/>
    <property type="project" value="TreeGrafter"/>
</dbReference>
<dbReference type="EMBL" id="BMDX01000006">
    <property type="protein sequence ID" value="GGA74506.1"/>
    <property type="molecule type" value="Genomic_DNA"/>
</dbReference>
<dbReference type="GO" id="GO:0044715">
    <property type="term" value="F:8-oxo-dGDP phosphatase activity"/>
    <property type="evidence" value="ECO:0007669"/>
    <property type="project" value="TreeGrafter"/>
</dbReference>
<evidence type="ECO:0000256" key="13">
    <source>
        <dbReference type="ARBA" id="ARBA00040794"/>
    </source>
</evidence>
<feature type="binding site" evidence="17">
    <location>
        <begin position="35"/>
        <end position="38"/>
    </location>
    <ligand>
        <name>8-oxo-dGTP</name>
        <dbReference type="ChEBI" id="CHEBI:77896"/>
    </ligand>
</feature>
<dbReference type="InterPro" id="IPR003561">
    <property type="entry name" value="Mutator_MutT"/>
</dbReference>
<keyword evidence="4" id="KW-0235">DNA replication</keyword>
<comment type="similarity">
    <text evidence="2">Belongs to the Nudix hydrolase family.</text>
</comment>
<comment type="caution">
    <text evidence="20">The sequence shown here is derived from an EMBL/GenBank/DDBJ whole genome shotgun (WGS) entry which is preliminary data.</text>
</comment>
<comment type="catalytic activity">
    <reaction evidence="11">
        <text>8-oxo-GTP + H2O = 8-oxo-GMP + diphosphate + H(+)</text>
        <dbReference type="Rhea" id="RHEA:67616"/>
        <dbReference type="ChEBI" id="CHEBI:15377"/>
        <dbReference type="ChEBI" id="CHEBI:15378"/>
        <dbReference type="ChEBI" id="CHEBI:33019"/>
        <dbReference type="ChEBI" id="CHEBI:143553"/>
        <dbReference type="ChEBI" id="CHEBI:145694"/>
    </reaction>
</comment>
<evidence type="ECO:0000256" key="11">
    <source>
        <dbReference type="ARBA" id="ARBA00036904"/>
    </source>
</evidence>
<keyword evidence="7" id="KW-0378">Hydrolase</keyword>
<evidence type="ECO:0000256" key="4">
    <source>
        <dbReference type="ARBA" id="ARBA00022705"/>
    </source>
</evidence>
<evidence type="ECO:0000256" key="5">
    <source>
        <dbReference type="ARBA" id="ARBA00022723"/>
    </source>
</evidence>
<dbReference type="GO" id="GO:0008413">
    <property type="term" value="F:8-oxo-7,8-dihydroguanosine triphosphate pyrophosphatase activity"/>
    <property type="evidence" value="ECO:0007669"/>
    <property type="project" value="InterPro"/>
</dbReference>